<evidence type="ECO:0000256" key="1">
    <source>
        <dbReference type="ARBA" id="ARBA00001917"/>
    </source>
</evidence>
<sequence>MEDVTDPPFRSICKEFGADIVYTEFISSEGLVRGASKSIKKLSVFDEERPVAIQIFGNDVHAMVEAALIAEKANPDFIDINFGCPAKKVAGRGAGSGLLCTPILLQELATAVVNAVSLPVTAKTRIGWDDSTISIHDTVKRMEDAGVQALTIHGRTRAQMFKGKADWSWIARAKKAAHIPIIGNGDIWTADDAREKLTLSNVDALMVGRGSIGNPFIFREIKQLFSTGTLPAPPTPSEKISVAIQHLTRSIQWKGEKYGVLEMRKHYSTFEFFPPKTEDGWEKLFHSINELNKLKPSYVSITYGAGGSTRELTHALVTRIHKEIGLTVVPHLTIVNASKSDTKSILTQYVLHGISNILALRGDPPKQISKTFIQEFSFAKDLVLFIKQLFPDICIGVAGFPEGHPATPNRIKEIEYLKEKVNAGADYIVTQLFFDNRDFYDFQERCNIAGIHVPIIAGIMPITSKTSMLKMADLAGGARIPAKLLKAVLRMEKNEDVEKVGTHWATEQVQDLISNSIHGIHFYTLNNANAIIKIYETLSLQNYRNT</sequence>
<keyword evidence="8" id="KW-0819">tRNA processing</keyword>
<dbReference type="EC" id="1.5.1.54" evidence="14"/>
<evidence type="ECO:0000256" key="8">
    <source>
        <dbReference type="ARBA" id="ARBA00022694"/>
    </source>
</evidence>
<keyword evidence="11" id="KW-0520">NAD</keyword>
<keyword evidence="10" id="KW-0560">Oxidoreductase</keyword>
<dbReference type="InterPro" id="IPR004652">
    <property type="entry name" value="DusB-like"/>
</dbReference>
<dbReference type="NCBIfam" id="TIGR00737">
    <property type="entry name" value="nifR3_yhdG"/>
    <property type="match status" value="1"/>
</dbReference>
<protein>
    <recommendedName>
        <fullName evidence="14">methylenetetrahydrofolate reductase (NADH)</fullName>
        <ecNumber evidence="14">1.5.1.54</ecNumber>
    </recommendedName>
</protein>
<evidence type="ECO:0000256" key="10">
    <source>
        <dbReference type="ARBA" id="ARBA00023002"/>
    </source>
</evidence>
<dbReference type="EMBL" id="JAEAOA010000085">
    <property type="protein sequence ID" value="KAK3605037.1"/>
    <property type="molecule type" value="Genomic_DNA"/>
</dbReference>
<keyword evidence="6" id="KW-0285">Flavoprotein</keyword>
<comment type="similarity">
    <text evidence="4">Belongs to the methylenetetrahydrofolate reductase family.</text>
</comment>
<comment type="pathway">
    <text evidence="13">Amino-acid biosynthesis; L-methionine biosynthesis via de novo pathway.</text>
</comment>
<evidence type="ECO:0000256" key="15">
    <source>
        <dbReference type="RuleBase" id="RU004254"/>
    </source>
</evidence>
<evidence type="ECO:0000256" key="4">
    <source>
        <dbReference type="ARBA" id="ARBA00006743"/>
    </source>
</evidence>
<name>A0AAE0T739_9BIVA</name>
<evidence type="ECO:0000256" key="12">
    <source>
        <dbReference type="ARBA" id="ARBA00023167"/>
    </source>
</evidence>
<dbReference type="GO" id="GO:0071949">
    <property type="term" value="F:FAD binding"/>
    <property type="evidence" value="ECO:0007669"/>
    <property type="project" value="TreeGrafter"/>
</dbReference>
<dbReference type="GO" id="GO:0005829">
    <property type="term" value="C:cytosol"/>
    <property type="evidence" value="ECO:0007669"/>
    <property type="project" value="InterPro"/>
</dbReference>
<dbReference type="PANTHER" id="PTHR45754:SF3">
    <property type="entry name" value="METHYLENETETRAHYDROFOLATE REDUCTASE (NADPH)"/>
    <property type="match status" value="1"/>
</dbReference>
<dbReference type="GO" id="GO:0009086">
    <property type="term" value="P:methionine biosynthetic process"/>
    <property type="evidence" value="ECO:0007669"/>
    <property type="project" value="UniProtKB-KW"/>
</dbReference>
<keyword evidence="7" id="KW-0288">FMN</keyword>
<dbReference type="Gene3D" id="3.20.20.70">
    <property type="entry name" value="Aldolase class I"/>
    <property type="match status" value="1"/>
</dbReference>
<keyword evidence="12" id="KW-0486">Methionine biosynthesis</keyword>
<dbReference type="GO" id="GO:0035999">
    <property type="term" value="P:tetrahydrofolate interconversion"/>
    <property type="evidence" value="ECO:0007669"/>
    <property type="project" value="TreeGrafter"/>
</dbReference>
<reference evidence="16" key="1">
    <citation type="journal article" date="2021" name="Genome Biol. Evol.">
        <title>A High-Quality Reference Genome for a Parasitic Bivalve with Doubly Uniparental Inheritance (Bivalvia: Unionida).</title>
        <authorList>
            <person name="Smith C.H."/>
        </authorList>
    </citation>
    <scope>NUCLEOTIDE SEQUENCE</scope>
    <source>
        <strain evidence="16">CHS0354</strain>
    </source>
</reference>
<dbReference type="InterPro" id="IPR003171">
    <property type="entry name" value="Mehydrof_redctse-like"/>
</dbReference>
<gene>
    <name evidence="16" type="ORF">CHS0354_000703</name>
</gene>
<dbReference type="GO" id="GO:0017150">
    <property type="term" value="F:tRNA dihydrouridine synthase activity"/>
    <property type="evidence" value="ECO:0007669"/>
    <property type="project" value="InterPro"/>
</dbReference>
<evidence type="ECO:0000256" key="5">
    <source>
        <dbReference type="ARBA" id="ARBA00022605"/>
    </source>
</evidence>
<dbReference type="InterPro" id="IPR018517">
    <property type="entry name" value="tRNA_hU_synthase_CS"/>
</dbReference>
<evidence type="ECO:0000256" key="14">
    <source>
        <dbReference type="ARBA" id="ARBA00034529"/>
    </source>
</evidence>
<dbReference type="SUPFAM" id="SSF51395">
    <property type="entry name" value="FMN-linked oxidoreductases"/>
    <property type="match status" value="1"/>
</dbReference>
<evidence type="ECO:0000256" key="11">
    <source>
        <dbReference type="ARBA" id="ARBA00023027"/>
    </source>
</evidence>
<organism evidence="16 17">
    <name type="scientific">Potamilus streckersoni</name>
    <dbReference type="NCBI Taxonomy" id="2493646"/>
    <lineage>
        <taxon>Eukaryota</taxon>
        <taxon>Metazoa</taxon>
        <taxon>Spiralia</taxon>
        <taxon>Lophotrochozoa</taxon>
        <taxon>Mollusca</taxon>
        <taxon>Bivalvia</taxon>
        <taxon>Autobranchia</taxon>
        <taxon>Heteroconchia</taxon>
        <taxon>Palaeoheterodonta</taxon>
        <taxon>Unionida</taxon>
        <taxon>Unionoidea</taxon>
        <taxon>Unionidae</taxon>
        <taxon>Ambleminae</taxon>
        <taxon>Lampsilini</taxon>
        <taxon>Potamilus</taxon>
    </lineage>
</organism>
<dbReference type="InterPro" id="IPR035587">
    <property type="entry name" value="DUS-like_FMN-bd"/>
</dbReference>
<dbReference type="SUPFAM" id="SSF51730">
    <property type="entry name" value="FAD-linked oxidoreductase"/>
    <property type="match status" value="1"/>
</dbReference>
<evidence type="ECO:0000256" key="2">
    <source>
        <dbReference type="ARBA" id="ARBA00001974"/>
    </source>
</evidence>
<accession>A0AAE0T739</accession>
<evidence type="ECO:0000256" key="7">
    <source>
        <dbReference type="ARBA" id="ARBA00022643"/>
    </source>
</evidence>
<dbReference type="NCBIfam" id="TIGR00676">
    <property type="entry name" value="fadh2"/>
    <property type="match status" value="1"/>
</dbReference>
<dbReference type="InterPro" id="IPR004620">
    <property type="entry name" value="MTHF_reductase_bac"/>
</dbReference>
<keyword evidence="17" id="KW-1185">Reference proteome</keyword>
<evidence type="ECO:0000256" key="13">
    <source>
        <dbReference type="ARBA" id="ARBA00034478"/>
    </source>
</evidence>
<comment type="cofactor">
    <cofactor evidence="1">
        <name>FMN</name>
        <dbReference type="ChEBI" id="CHEBI:58210"/>
    </cofactor>
</comment>
<evidence type="ECO:0000256" key="3">
    <source>
        <dbReference type="ARBA" id="ARBA00004777"/>
    </source>
</evidence>
<dbReference type="CDD" id="cd00537">
    <property type="entry name" value="MTHFR"/>
    <property type="match status" value="1"/>
</dbReference>
<dbReference type="CDD" id="cd02801">
    <property type="entry name" value="DUS_like_FMN"/>
    <property type="match status" value="1"/>
</dbReference>
<evidence type="ECO:0000313" key="16">
    <source>
        <dbReference type="EMBL" id="KAK3605037.1"/>
    </source>
</evidence>
<proteinExistence type="inferred from homology"/>
<keyword evidence="5" id="KW-0028">Amino-acid biosynthesis</keyword>
<comment type="cofactor">
    <cofactor evidence="2">
        <name>FAD</name>
        <dbReference type="ChEBI" id="CHEBI:57692"/>
    </cofactor>
</comment>
<keyword evidence="9" id="KW-0274">FAD</keyword>
<reference evidence="16" key="3">
    <citation type="submission" date="2023-05" db="EMBL/GenBank/DDBJ databases">
        <authorList>
            <person name="Smith C.H."/>
        </authorList>
    </citation>
    <scope>NUCLEOTIDE SEQUENCE</scope>
    <source>
        <strain evidence="16">CHS0354</strain>
        <tissue evidence="16">Mantle</tissue>
    </source>
</reference>
<dbReference type="InterPro" id="IPR013785">
    <property type="entry name" value="Aldolase_TIM"/>
</dbReference>
<dbReference type="Proteomes" id="UP001195483">
    <property type="component" value="Unassembled WGS sequence"/>
</dbReference>
<evidence type="ECO:0000256" key="9">
    <source>
        <dbReference type="ARBA" id="ARBA00022827"/>
    </source>
</evidence>
<comment type="pathway">
    <text evidence="3 15">One-carbon metabolism; tetrahydrofolate interconversion.</text>
</comment>
<dbReference type="PANTHER" id="PTHR45754">
    <property type="entry name" value="METHYLENETETRAHYDROFOLATE REDUCTASE"/>
    <property type="match status" value="1"/>
</dbReference>
<dbReference type="AlphaFoldDB" id="A0AAE0T739"/>
<evidence type="ECO:0000256" key="6">
    <source>
        <dbReference type="ARBA" id="ARBA00022630"/>
    </source>
</evidence>
<dbReference type="Gene3D" id="3.20.20.220">
    <property type="match status" value="1"/>
</dbReference>
<reference evidence="16" key="2">
    <citation type="journal article" date="2021" name="Genome Biol. Evol.">
        <title>Developing a high-quality reference genome for a parasitic bivalve with doubly uniparental inheritance (Bivalvia: Unionida).</title>
        <authorList>
            <person name="Smith C.H."/>
        </authorList>
    </citation>
    <scope>NUCLEOTIDE SEQUENCE</scope>
    <source>
        <strain evidence="16">CHS0354</strain>
        <tissue evidence="16">Mantle</tissue>
    </source>
</reference>
<dbReference type="PROSITE" id="PS01136">
    <property type="entry name" value="UPF0034"/>
    <property type="match status" value="1"/>
</dbReference>
<dbReference type="Pfam" id="PF02219">
    <property type="entry name" value="MTHFR"/>
    <property type="match status" value="1"/>
</dbReference>
<evidence type="ECO:0000313" key="17">
    <source>
        <dbReference type="Proteomes" id="UP001195483"/>
    </source>
</evidence>
<dbReference type="InterPro" id="IPR029041">
    <property type="entry name" value="FAD-linked_oxidoreductase-like"/>
</dbReference>
<dbReference type="GO" id="GO:0106312">
    <property type="term" value="F:methylenetetrahydrofolate reductase (NADH) activity"/>
    <property type="evidence" value="ECO:0007669"/>
    <property type="project" value="UniProtKB-EC"/>
</dbReference>
<comment type="caution">
    <text evidence="16">The sequence shown here is derived from an EMBL/GenBank/DDBJ whole genome shotgun (WGS) entry which is preliminary data.</text>
</comment>